<gene>
    <name evidence="1" type="ORF">AJE_13849</name>
</gene>
<comment type="caution">
    <text evidence="1">The sequence shown here is derived from an EMBL/GenBank/DDBJ whole genome shotgun (WGS) entry which is preliminary data.</text>
</comment>
<dbReference type="STRING" id="1129374.AJE_13849"/>
<dbReference type="EMBL" id="AHTH01000047">
    <property type="protein sequence ID" value="EHR40055.1"/>
    <property type="molecule type" value="Genomic_DNA"/>
</dbReference>
<organism evidence="1 2">
    <name type="scientific">Alishewanella jeotgali KCTC 22429</name>
    <dbReference type="NCBI Taxonomy" id="1129374"/>
    <lineage>
        <taxon>Bacteria</taxon>
        <taxon>Pseudomonadati</taxon>
        <taxon>Pseudomonadota</taxon>
        <taxon>Gammaproteobacteria</taxon>
        <taxon>Alteromonadales</taxon>
        <taxon>Alteromonadaceae</taxon>
        <taxon>Alishewanella</taxon>
    </lineage>
</organism>
<dbReference type="AlphaFoldDB" id="H3ZH99"/>
<dbReference type="eggNOG" id="ENOG50349QU">
    <property type="taxonomic scope" value="Bacteria"/>
</dbReference>
<evidence type="ECO:0000313" key="2">
    <source>
        <dbReference type="Proteomes" id="UP000012046"/>
    </source>
</evidence>
<evidence type="ECO:0000313" key="1">
    <source>
        <dbReference type="EMBL" id="EHR40055.1"/>
    </source>
</evidence>
<dbReference type="PROSITE" id="PS51257">
    <property type="entry name" value="PROKAR_LIPOPROTEIN"/>
    <property type="match status" value="1"/>
</dbReference>
<accession>H3ZH99</accession>
<protein>
    <recommendedName>
        <fullName evidence="3">Lipoprotein</fullName>
    </recommendedName>
</protein>
<evidence type="ECO:0008006" key="3">
    <source>
        <dbReference type="Google" id="ProtNLM"/>
    </source>
</evidence>
<keyword evidence="2" id="KW-1185">Reference proteome</keyword>
<reference evidence="1 2" key="1">
    <citation type="journal article" date="2012" name="J. Bacteriol.">
        <title>Genome Sequence of Extracellular-Protease-Producing Alishewanella jeotgali Isolated from Traditional Korean Fermented Seafood.</title>
        <authorList>
            <person name="Jung J."/>
            <person name="Chun J."/>
            <person name="Park W."/>
        </authorList>
    </citation>
    <scope>NUCLEOTIDE SEQUENCE [LARGE SCALE GENOMIC DNA]</scope>
    <source>
        <strain evidence="1 2">KCTC 22429</strain>
    </source>
</reference>
<proteinExistence type="predicted"/>
<sequence>MKKSFKLSLAVFLIVALTACSHKTKNAVDWDVLRHDIEALATVATRCLEQQTTKSDACIDFVRQYKAGGADNIKIFSENATEFLKQDLEAGLVTTQHFIEISNAFLFVGGYQRPQ</sequence>
<name>H3ZH99_9ALTE</name>
<dbReference type="Proteomes" id="UP000012046">
    <property type="component" value="Unassembled WGS sequence"/>
</dbReference>